<keyword evidence="3" id="KW-0378">Hydrolase</keyword>
<dbReference type="GO" id="GO:0050152">
    <property type="term" value="F:omega-amidase activity"/>
    <property type="evidence" value="ECO:0007669"/>
    <property type="project" value="TreeGrafter"/>
</dbReference>
<dbReference type="InterPro" id="IPR001110">
    <property type="entry name" value="UPF0012_CS"/>
</dbReference>
<dbReference type="CDD" id="cd07583">
    <property type="entry name" value="nitrilase_5"/>
    <property type="match status" value="1"/>
</dbReference>
<dbReference type="Pfam" id="PF00795">
    <property type="entry name" value="CN_hydrolase"/>
    <property type="match status" value="1"/>
</dbReference>
<dbReference type="PROSITE" id="PS50263">
    <property type="entry name" value="CN_HYDROLASE"/>
    <property type="match status" value="1"/>
</dbReference>
<keyword evidence="4" id="KW-1185">Reference proteome</keyword>
<proteinExistence type="inferred from homology"/>
<sequence>MGMSKTKEHRTQQVIGVQFDIAWEDREMNYERVEALLDERCGEIKKGAMVCLPEMFSTGFSLKVNKTAEGDEVVTEKFMKRLARKYEVYMMGGLVERDPRPNGNRKGLNLCVVMNPEGEEVCRYTKIHPFSYGQETDFYNSGDEVVTFKWGELTVAPFVCYDVRFPEIFRHGAAKGAEVITVIANFPEKRIAHWVTLNQARAIENQAIVVAVNRVGDDPFLAYNGRSLVIDALGEIRADGGEDEGLVMWDIDLDVLDEYRGRFPALRDMREDFLGLDE</sequence>
<dbReference type="AlphaFoldDB" id="A0A517YSB2"/>
<dbReference type="EMBL" id="CP036425">
    <property type="protein sequence ID" value="QDU33119.1"/>
    <property type="molecule type" value="Genomic_DNA"/>
</dbReference>
<dbReference type="InterPro" id="IPR036526">
    <property type="entry name" value="C-N_Hydrolase_sf"/>
</dbReference>
<dbReference type="PROSITE" id="PS01227">
    <property type="entry name" value="UPF0012"/>
    <property type="match status" value="1"/>
</dbReference>
<reference evidence="3 4" key="1">
    <citation type="submission" date="2019-02" db="EMBL/GenBank/DDBJ databases">
        <title>Deep-cultivation of Planctomycetes and their phenomic and genomic characterization uncovers novel biology.</title>
        <authorList>
            <person name="Wiegand S."/>
            <person name="Jogler M."/>
            <person name="Boedeker C."/>
            <person name="Pinto D."/>
            <person name="Vollmers J."/>
            <person name="Rivas-Marin E."/>
            <person name="Kohn T."/>
            <person name="Peeters S.H."/>
            <person name="Heuer A."/>
            <person name="Rast P."/>
            <person name="Oberbeckmann S."/>
            <person name="Bunk B."/>
            <person name="Jeske O."/>
            <person name="Meyerdierks A."/>
            <person name="Storesund J.E."/>
            <person name="Kallscheuer N."/>
            <person name="Luecker S."/>
            <person name="Lage O.M."/>
            <person name="Pohl T."/>
            <person name="Merkel B.J."/>
            <person name="Hornburger P."/>
            <person name="Mueller R.-W."/>
            <person name="Bruemmer F."/>
            <person name="Labrenz M."/>
            <person name="Spormann A.M."/>
            <person name="Op den Camp H."/>
            <person name="Overmann J."/>
            <person name="Amann R."/>
            <person name="Jetten M.S.M."/>
            <person name="Mascher T."/>
            <person name="Medema M.H."/>
            <person name="Devos D.P."/>
            <person name="Kaster A.-K."/>
            <person name="Ovreas L."/>
            <person name="Rohde M."/>
            <person name="Galperin M.Y."/>
            <person name="Jogler C."/>
        </authorList>
    </citation>
    <scope>NUCLEOTIDE SEQUENCE [LARGE SCALE GENOMIC DNA]</scope>
    <source>
        <strain evidence="3 4">KS4</strain>
    </source>
</reference>
<organism evidence="3 4">
    <name type="scientific">Poriferisphaera corsica</name>
    <dbReference type="NCBI Taxonomy" id="2528020"/>
    <lineage>
        <taxon>Bacteria</taxon>
        <taxon>Pseudomonadati</taxon>
        <taxon>Planctomycetota</taxon>
        <taxon>Phycisphaerae</taxon>
        <taxon>Phycisphaerales</taxon>
        <taxon>Phycisphaeraceae</taxon>
        <taxon>Poriferisphaera</taxon>
    </lineage>
</organism>
<comment type="similarity">
    <text evidence="1">Belongs to the carbon-nitrogen hydrolase superfamily. NIT1/NIT2 family.</text>
</comment>
<dbReference type="InterPro" id="IPR052737">
    <property type="entry name" value="Omega-amidase_YafV"/>
</dbReference>
<evidence type="ECO:0000256" key="1">
    <source>
        <dbReference type="ARBA" id="ARBA00010613"/>
    </source>
</evidence>
<dbReference type="Gene3D" id="3.60.110.10">
    <property type="entry name" value="Carbon-nitrogen hydrolase"/>
    <property type="match status" value="1"/>
</dbReference>
<feature type="domain" description="CN hydrolase" evidence="2">
    <location>
        <begin position="12"/>
        <end position="253"/>
    </location>
</feature>
<dbReference type="GO" id="GO:0106008">
    <property type="term" value="F:2-oxoglutaramate amidase activity"/>
    <property type="evidence" value="ECO:0007669"/>
    <property type="project" value="UniProtKB-EC"/>
</dbReference>
<dbReference type="Proteomes" id="UP000317369">
    <property type="component" value="Chromosome"/>
</dbReference>
<accession>A0A517YSB2</accession>
<dbReference type="PANTHER" id="PTHR47799">
    <property type="entry name" value="OMEGA-AMIDASE YAFV"/>
    <property type="match status" value="1"/>
</dbReference>
<evidence type="ECO:0000259" key="2">
    <source>
        <dbReference type="PROSITE" id="PS50263"/>
    </source>
</evidence>
<dbReference type="KEGG" id="pcor:KS4_11610"/>
<evidence type="ECO:0000313" key="3">
    <source>
        <dbReference type="EMBL" id="QDU33119.1"/>
    </source>
</evidence>
<name>A0A517YSB2_9BACT</name>
<dbReference type="InterPro" id="IPR003010">
    <property type="entry name" value="C-N_Hydrolase"/>
</dbReference>
<evidence type="ECO:0000313" key="4">
    <source>
        <dbReference type="Proteomes" id="UP000317369"/>
    </source>
</evidence>
<protein>
    <submittedName>
        <fullName evidence="3">2-oxoglutaramate amidase</fullName>
        <ecNumber evidence="3">3.5.1.111</ecNumber>
    </submittedName>
</protein>
<dbReference type="EC" id="3.5.1.111" evidence="3"/>
<gene>
    <name evidence="3" type="ORF">KS4_11610</name>
</gene>
<dbReference type="PANTHER" id="PTHR47799:SF1">
    <property type="entry name" value="OMEGA-AMIDASE YAFV"/>
    <property type="match status" value="1"/>
</dbReference>
<dbReference type="SUPFAM" id="SSF56317">
    <property type="entry name" value="Carbon-nitrogen hydrolase"/>
    <property type="match status" value="1"/>
</dbReference>